<evidence type="ECO:0000256" key="2">
    <source>
        <dbReference type="SAM" id="SignalP"/>
    </source>
</evidence>
<dbReference type="SUPFAM" id="SSF51445">
    <property type="entry name" value="(Trans)glycosidases"/>
    <property type="match status" value="1"/>
</dbReference>
<gene>
    <name evidence="6" type="ORF">ACFQ0E_03310</name>
</gene>
<reference evidence="7" key="1">
    <citation type="journal article" date="2019" name="Int. J. Syst. Evol. Microbiol.">
        <title>The Global Catalogue of Microorganisms (GCM) 10K type strain sequencing project: providing services to taxonomists for standard genome sequencing and annotation.</title>
        <authorList>
            <consortium name="The Broad Institute Genomics Platform"/>
            <consortium name="The Broad Institute Genome Sequencing Center for Infectious Disease"/>
            <person name="Wu L."/>
            <person name="Ma J."/>
        </authorList>
    </citation>
    <scope>NUCLEOTIDE SEQUENCE [LARGE SCALE GENOMIC DNA]</scope>
    <source>
        <strain evidence="7">CCUG 55585</strain>
    </source>
</reference>
<dbReference type="InterPro" id="IPR002772">
    <property type="entry name" value="Glyco_hydro_3_C"/>
</dbReference>
<sequence length="864" mass="92055">MSAVPHATSARSRPRIAPLCTALLLALSGGLHAAPGEAPATAAPAAIDPANWPVPGWPLREDAALERRVEALLATMTVEEKVGQIVQADISTITPDDLRKYRLGSILAGGNSDPGNQYNAKPQAWLDLADAFWAASMDTSGGGKAIPVIFGIDAVHGQSNIVGATLFPHNVGLGATRNPALMRRIGEVTAIETRVTGMEWAFAPTVAVPRDDRWGRAYEGYSESPDVVASYAGAMVEGLQGKPGARDFLSERHVMVSVKHYLGDGGTRNGKDQGDTPGDEKTLRDVHAAGYFTAIRAGAQAVMASFNSIDGQKMHGRRDLMTDVLKDRMGFGGFIVGDWNGHGQVEGCTNTNCAKTFNAGLDMAMAPDSWRGLYDSTVAQAKSGDIPMSRIDDAVRRILRVKFRMGLFEAPKPSQRALGGKFELLGAPAHRAVARQAVRESLVLLKNNGGLLPLSPKQRILVAGDGADDVGKQSGGWTLNWQGTGTTRADYPNADTIWEGFKQQIDAAGGRAELAIDGKYREKPDAAIVVFGENPYAEFQGDLPNLLYKPGDDRDLDLLRKLKADGIPVVAVFLSGRPLWMNREINAADAFVAAWLPGSEGAGIADVLLRDARGKVQHDFKGKLSFSWPRRADQYENNVGQANYDPLFAFGHGLRYTDDGTLAPLPEDSGIAAAPAQPNVFFVRGKAAEGFRLRLTDASGGTYDVMHTRGATPDGALSIAGVDRLAQEDARQLLWTGTGASAAELMATPAQDLQRQTDGDVWVIADLRIDALPKTGKVAWLAACGDKCGASIDMTSQFAGLPRGEWLRVGMQLKCLRSNGANDMRNVTVPFGLRAAPGFKLTVSGIGLGTDPTHKLACPAAPAP</sequence>
<dbReference type="SUPFAM" id="SSF52279">
    <property type="entry name" value="Beta-D-glucan exohydrolase, C-terminal domain"/>
    <property type="match status" value="1"/>
</dbReference>
<organism evidence="6 7">
    <name type="scientific">Lysobacter brunescens</name>
    <dbReference type="NCBI Taxonomy" id="262323"/>
    <lineage>
        <taxon>Bacteria</taxon>
        <taxon>Pseudomonadati</taxon>
        <taxon>Pseudomonadota</taxon>
        <taxon>Gammaproteobacteria</taxon>
        <taxon>Lysobacterales</taxon>
        <taxon>Lysobacteraceae</taxon>
        <taxon>Lysobacter</taxon>
    </lineage>
</organism>
<dbReference type="Pfam" id="PF00933">
    <property type="entry name" value="Glyco_hydro_3"/>
    <property type="match status" value="1"/>
</dbReference>
<dbReference type="Gene3D" id="3.40.50.1700">
    <property type="entry name" value="Glycoside hydrolase family 3 C-terminal domain"/>
    <property type="match status" value="1"/>
</dbReference>
<dbReference type="PANTHER" id="PTHR30620">
    <property type="entry name" value="PERIPLASMIC BETA-GLUCOSIDASE-RELATED"/>
    <property type="match status" value="1"/>
</dbReference>
<evidence type="ECO:0000256" key="1">
    <source>
        <dbReference type="ARBA" id="ARBA00022801"/>
    </source>
</evidence>
<dbReference type="InterPro" id="IPR017853">
    <property type="entry name" value="GH"/>
</dbReference>
<feature type="chain" id="PRO_5047501634" evidence="2">
    <location>
        <begin position="34"/>
        <end position="864"/>
    </location>
</feature>
<dbReference type="PRINTS" id="PR00133">
    <property type="entry name" value="GLHYDRLASE3"/>
</dbReference>
<feature type="domain" description="Glycoside hydrolase family 3 N-terminal" evidence="3">
    <location>
        <begin position="77"/>
        <end position="401"/>
    </location>
</feature>
<keyword evidence="1 6" id="KW-0378">Hydrolase</keyword>
<name>A0ABW2Y9L8_9GAMM</name>
<feature type="signal peptide" evidence="2">
    <location>
        <begin position="1"/>
        <end position="33"/>
    </location>
</feature>
<evidence type="ECO:0000259" key="3">
    <source>
        <dbReference type="Pfam" id="PF00933"/>
    </source>
</evidence>
<evidence type="ECO:0000313" key="6">
    <source>
        <dbReference type="EMBL" id="MFD0724621.1"/>
    </source>
</evidence>
<dbReference type="InterPro" id="IPR051915">
    <property type="entry name" value="Cellulose_Degrad_GH3"/>
</dbReference>
<proteinExistence type="predicted"/>
<dbReference type="Pfam" id="PF18559">
    <property type="entry name" value="Exop_C"/>
    <property type="match status" value="1"/>
</dbReference>
<protein>
    <submittedName>
        <fullName evidence="6">Glycoside hydrolase family 3 N-terminal domain-containing protein</fullName>
    </submittedName>
</protein>
<keyword evidence="2" id="KW-0732">Signal</keyword>
<dbReference type="InterPro" id="IPR036881">
    <property type="entry name" value="Glyco_hydro_3_C_sf"/>
</dbReference>
<dbReference type="EMBL" id="JBHTIF010000001">
    <property type="protein sequence ID" value="MFD0724621.1"/>
    <property type="molecule type" value="Genomic_DNA"/>
</dbReference>
<dbReference type="Gene3D" id="3.20.20.300">
    <property type="entry name" value="Glycoside hydrolase, family 3, N-terminal domain"/>
    <property type="match status" value="1"/>
</dbReference>
<dbReference type="GO" id="GO:0016787">
    <property type="term" value="F:hydrolase activity"/>
    <property type="evidence" value="ECO:0007669"/>
    <property type="project" value="UniProtKB-KW"/>
</dbReference>
<dbReference type="Pfam" id="PF01915">
    <property type="entry name" value="Glyco_hydro_3_C"/>
    <property type="match status" value="1"/>
</dbReference>
<accession>A0ABW2Y9L8</accession>
<dbReference type="RefSeq" id="WP_386822273.1">
    <property type="nucleotide sequence ID" value="NZ_JBHTIF010000001.1"/>
</dbReference>
<dbReference type="PANTHER" id="PTHR30620:SF77">
    <property type="entry name" value="LYSOSOMAL BETA GLUCOSIDASE-LIKE"/>
    <property type="match status" value="1"/>
</dbReference>
<evidence type="ECO:0000313" key="7">
    <source>
        <dbReference type="Proteomes" id="UP001597110"/>
    </source>
</evidence>
<dbReference type="Proteomes" id="UP001597110">
    <property type="component" value="Unassembled WGS sequence"/>
</dbReference>
<dbReference type="Gene3D" id="2.60.120.430">
    <property type="entry name" value="Galactose-binding lectin"/>
    <property type="match status" value="1"/>
</dbReference>
<feature type="domain" description="Glycoside hydrolase family 3 C-terminal" evidence="4">
    <location>
        <begin position="442"/>
        <end position="656"/>
    </location>
</feature>
<evidence type="ECO:0000259" key="4">
    <source>
        <dbReference type="Pfam" id="PF01915"/>
    </source>
</evidence>
<dbReference type="InterPro" id="IPR036962">
    <property type="entry name" value="Glyco_hydro_3_N_sf"/>
</dbReference>
<comment type="caution">
    <text evidence="6">The sequence shown here is derived from an EMBL/GenBank/DDBJ whole genome shotgun (WGS) entry which is preliminary data.</text>
</comment>
<evidence type="ECO:0000259" key="5">
    <source>
        <dbReference type="Pfam" id="PF18559"/>
    </source>
</evidence>
<feature type="domain" description="ExoP galactose-binding-like" evidence="5">
    <location>
        <begin position="708"/>
        <end position="846"/>
    </location>
</feature>
<keyword evidence="7" id="KW-1185">Reference proteome</keyword>
<dbReference type="InterPro" id="IPR001764">
    <property type="entry name" value="Glyco_hydro_3_N"/>
</dbReference>
<dbReference type="InterPro" id="IPR041443">
    <property type="entry name" value="Exop_C"/>
</dbReference>